<dbReference type="Proteomes" id="UP001153678">
    <property type="component" value="Unassembled WGS sequence"/>
</dbReference>
<feature type="non-terminal residue" evidence="2">
    <location>
        <position position="1"/>
    </location>
</feature>
<evidence type="ECO:0000256" key="1">
    <source>
        <dbReference type="SAM" id="MobiDB-lite"/>
    </source>
</evidence>
<comment type="caution">
    <text evidence="2">The sequence shown here is derived from an EMBL/GenBank/DDBJ whole genome shotgun (WGS) entry which is preliminary data.</text>
</comment>
<keyword evidence="3" id="KW-1185">Reference proteome</keyword>
<feature type="compositionally biased region" description="Basic and acidic residues" evidence="1">
    <location>
        <begin position="34"/>
        <end position="48"/>
    </location>
</feature>
<organism evidence="2 3">
    <name type="scientific">Funneliformis geosporum</name>
    <dbReference type="NCBI Taxonomy" id="1117311"/>
    <lineage>
        <taxon>Eukaryota</taxon>
        <taxon>Fungi</taxon>
        <taxon>Fungi incertae sedis</taxon>
        <taxon>Mucoromycota</taxon>
        <taxon>Glomeromycotina</taxon>
        <taxon>Glomeromycetes</taxon>
        <taxon>Glomerales</taxon>
        <taxon>Glomeraceae</taxon>
        <taxon>Funneliformis</taxon>
    </lineage>
</organism>
<evidence type="ECO:0000313" key="2">
    <source>
        <dbReference type="EMBL" id="CAI2184956.1"/>
    </source>
</evidence>
<dbReference type="AlphaFoldDB" id="A0A9W4SXG1"/>
<feature type="region of interest" description="Disordered" evidence="1">
    <location>
        <begin position="27"/>
        <end position="48"/>
    </location>
</feature>
<gene>
    <name evidence="2" type="ORF">FWILDA_LOCUS11836</name>
</gene>
<reference evidence="2" key="1">
    <citation type="submission" date="2022-08" db="EMBL/GenBank/DDBJ databases">
        <authorList>
            <person name="Kallberg Y."/>
            <person name="Tangrot J."/>
            <person name="Rosling A."/>
        </authorList>
    </citation>
    <scope>NUCLEOTIDE SEQUENCE</scope>
    <source>
        <strain evidence="2">Wild A</strain>
    </source>
</reference>
<name>A0A9W4SXG1_9GLOM</name>
<evidence type="ECO:0000313" key="3">
    <source>
        <dbReference type="Proteomes" id="UP001153678"/>
    </source>
</evidence>
<accession>A0A9W4SXG1</accession>
<sequence>QFYEKNENDWEISDINDTLSQITRMVNNNEESEENVKKDKPSGPKADQDKIYNKFRTFLIDNMKGERDEKETFVSFSGLQQEIEESEIQIKLVNILNILNNESSGLSYYRNLINFHISSLNNEKMVKEKLRNIINKKEKRAKIKKIAKRFYTIAKSCAKDR</sequence>
<protein>
    <submittedName>
        <fullName evidence="2">17719_t:CDS:1</fullName>
    </submittedName>
</protein>
<dbReference type="EMBL" id="CAMKVN010003532">
    <property type="protein sequence ID" value="CAI2184956.1"/>
    <property type="molecule type" value="Genomic_DNA"/>
</dbReference>
<proteinExistence type="predicted"/>